<keyword evidence="3" id="KW-1185">Reference proteome</keyword>
<dbReference type="Pfam" id="PF19089">
    <property type="entry name" value="DUF5777"/>
    <property type="match status" value="1"/>
</dbReference>
<comment type="caution">
    <text evidence="2">The sequence shown here is derived from an EMBL/GenBank/DDBJ whole genome shotgun (WGS) entry which is preliminary data.</text>
</comment>
<reference evidence="2 3" key="1">
    <citation type="submission" date="2024-09" db="EMBL/GenBank/DDBJ databases">
        <authorList>
            <person name="Sun Q."/>
            <person name="Mori K."/>
        </authorList>
    </citation>
    <scope>NUCLEOTIDE SEQUENCE [LARGE SCALE GENOMIC DNA]</scope>
    <source>
        <strain evidence="2 3">CCM 7765</strain>
    </source>
</reference>
<feature type="domain" description="DUF5777" evidence="1">
    <location>
        <begin position="44"/>
        <end position="308"/>
    </location>
</feature>
<evidence type="ECO:0000259" key="1">
    <source>
        <dbReference type="Pfam" id="PF19089"/>
    </source>
</evidence>
<sequence>MKRITFFLPYFLLIIPFSRLFAQSDLEALIQEDSTTREKVSATFKSNHLINAQSTETIHKKELEFRVDHRFGDIAGGSGGIGNFFGLDQSTDIRIGFDYGISDRFNVGIARAKGATAATQLYEANFKYRFLEQTTDNAIPVSLAFFGSGTVSGVKASDDPTASTSYKNFGDRITYVSQLIVARKFSPSFSFELIPSYVHRNYTIFGDQNGVFALGAGGRLKISKRMAIVADYFLPFRSKDKKEYVENINQQKFYDALGVGLEIETGGHVFHLNFTNATAIQESQFIPETTTSWGKGQYRWGFSISRRFSFNKDREGKAGGY</sequence>
<proteinExistence type="predicted"/>
<accession>A0ABV6HNL8</accession>
<organism evidence="2 3">
    <name type="scientific">Olivibacter oleidegradans</name>
    <dbReference type="NCBI Taxonomy" id="760123"/>
    <lineage>
        <taxon>Bacteria</taxon>
        <taxon>Pseudomonadati</taxon>
        <taxon>Bacteroidota</taxon>
        <taxon>Sphingobacteriia</taxon>
        <taxon>Sphingobacteriales</taxon>
        <taxon>Sphingobacteriaceae</taxon>
        <taxon>Olivibacter</taxon>
    </lineage>
</organism>
<dbReference type="Proteomes" id="UP001589774">
    <property type="component" value="Unassembled WGS sequence"/>
</dbReference>
<name>A0ABV6HNL8_9SPHI</name>
<evidence type="ECO:0000313" key="2">
    <source>
        <dbReference type="EMBL" id="MFC0320483.1"/>
    </source>
</evidence>
<gene>
    <name evidence="2" type="ORF">ACFFI0_19305</name>
</gene>
<dbReference type="RefSeq" id="WP_149105998.1">
    <property type="nucleotide sequence ID" value="NZ_JBHLWO010000002.1"/>
</dbReference>
<dbReference type="EMBL" id="JBHLWO010000002">
    <property type="protein sequence ID" value="MFC0320483.1"/>
    <property type="molecule type" value="Genomic_DNA"/>
</dbReference>
<protein>
    <submittedName>
        <fullName evidence="2">DUF5777 family beta-barrel protein</fullName>
    </submittedName>
</protein>
<evidence type="ECO:0000313" key="3">
    <source>
        <dbReference type="Proteomes" id="UP001589774"/>
    </source>
</evidence>
<dbReference type="InterPro" id="IPR045916">
    <property type="entry name" value="DUF5777"/>
</dbReference>